<sequence>MLVIPSDEDRGITNEQHGQVIEQLIMPGEKKKRCSYTEKDKIRIIICANQVGTTNAMQQYKKYFPHLAESTLRGWLSKFRAGLKKKSLTDLIQISSKRGRPLLLDEDLDKILRTFINNLRIAGGTVDRHSVHGVLMGIIKSNLGKYGGLWNEVRDRFLNEIVTAVALHNIPDELIINVDQTPSKFVSTGNFTMAGTNSKQVAKKGSNDKRGMTIALAETLSGKMLPFQLIYHGKTARSLPTVPFPEGFLLSYSEKHWSNERKRDPY</sequence>
<keyword evidence="2" id="KW-1185">Reference proteome</keyword>
<name>A0AAV7JXD3_9METZ</name>
<comment type="caution">
    <text evidence="1">The sequence shown here is derived from an EMBL/GenBank/DDBJ whole genome shotgun (WGS) entry which is preliminary data.</text>
</comment>
<evidence type="ECO:0000313" key="2">
    <source>
        <dbReference type="Proteomes" id="UP001165289"/>
    </source>
</evidence>
<protein>
    <recommendedName>
        <fullName evidence="3">Transposase</fullName>
    </recommendedName>
</protein>
<gene>
    <name evidence="1" type="ORF">LOD99_4067</name>
</gene>
<evidence type="ECO:0008006" key="3">
    <source>
        <dbReference type="Google" id="ProtNLM"/>
    </source>
</evidence>
<evidence type="ECO:0000313" key="1">
    <source>
        <dbReference type="EMBL" id="KAI6652990.1"/>
    </source>
</evidence>
<reference evidence="1 2" key="1">
    <citation type="journal article" date="2023" name="BMC Biol.">
        <title>The compact genome of the sponge Oopsacas minuta (Hexactinellida) is lacking key metazoan core genes.</title>
        <authorList>
            <person name="Santini S."/>
            <person name="Schenkelaars Q."/>
            <person name="Jourda C."/>
            <person name="Duchesne M."/>
            <person name="Belahbib H."/>
            <person name="Rocher C."/>
            <person name="Selva M."/>
            <person name="Riesgo A."/>
            <person name="Vervoort M."/>
            <person name="Leys S.P."/>
            <person name="Kodjabachian L."/>
            <person name="Le Bivic A."/>
            <person name="Borchiellini C."/>
            <person name="Claverie J.M."/>
            <person name="Renard E."/>
        </authorList>
    </citation>
    <scope>NUCLEOTIDE SEQUENCE [LARGE SCALE GENOMIC DNA]</scope>
    <source>
        <strain evidence="1">SPO-2</strain>
    </source>
</reference>
<proteinExistence type="predicted"/>
<dbReference type="EMBL" id="JAKMXF010000296">
    <property type="protein sequence ID" value="KAI6652990.1"/>
    <property type="molecule type" value="Genomic_DNA"/>
</dbReference>
<dbReference type="Proteomes" id="UP001165289">
    <property type="component" value="Unassembled WGS sequence"/>
</dbReference>
<organism evidence="1 2">
    <name type="scientific">Oopsacas minuta</name>
    <dbReference type="NCBI Taxonomy" id="111878"/>
    <lineage>
        <taxon>Eukaryota</taxon>
        <taxon>Metazoa</taxon>
        <taxon>Porifera</taxon>
        <taxon>Hexactinellida</taxon>
        <taxon>Hexasterophora</taxon>
        <taxon>Lyssacinosida</taxon>
        <taxon>Leucopsacidae</taxon>
        <taxon>Oopsacas</taxon>
    </lineage>
</organism>
<dbReference type="AlphaFoldDB" id="A0AAV7JXD3"/>
<accession>A0AAV7JXD3</accession>